<organism evidence="3 4">
    <name type="scientific">Mesoterricola silvestris</name>
    <dbReference type="NCBI Taxonomy" id="2927979"/>
    <lineage>
        <taxon>Bacteria</taxon>
        <taxon>Pseudomonadati</taxon>
        <taxon>Acidobacteriota</taxon>
        <taxon>Holophagae</taxon>
        <taxon>Holophagales</taxon>
        <taxon>Holophagaceae</taxon>
        <taxon>Mesoterricola</taxon>
    </lineage>
</organism>
<keyword evidence="1" id="KW-0812">Transmembrane</keyword>
<accession>A0AA48GQM6</accession>
<dbReference type="InterPro" id="IPR025640">
    <property type="entry name" value="GYF_2"/>
</dbReference>
<dbReference type="Proteomes" id="UP001238179">
    <property type="component" value="Chromosome"/>
</dbReference>
<sequence length="213" mass="22786">MSEAWSYIQNGATQGPVPQEVLQELLATGQVRPGDLVWRQGLPDWTPAGTLPELRAVPPPPQVFPGALPPPAAEAVPAAVVEALRATRPWVRFMGVLGILGTVFLAVIALVFLGMTQGPLRGMPQGLRMVLPGFYLVMAAFQVPPVIFLNRYASRITDLLADGGPEALAEALRAQKSFWRYVGIMTLVVLCLYILGALVGIGAAVLLGGLRHF</sequence>
<dbReference type="EMBL" id="AP027080">
    <property type="protein sequence ID" value="BDU74324.1"/>
    <property type="molecule type" value="Genomic_DNA"/>
</dbReference>
<evidence type="ECO:0000256" key="1">
    <source>
        <dbReference type="SAM" id="Phobius"/>
    </source>
</evidence>
<dbReference type="RefSeq" id="WP_316413000.1">
    <property type="nucleotide sequence ID" value="NZ_AP027080.1"/>
</dbReference>
<feature type="domain" description="GYF" evidence="2">
    <location>
        <begin position="5"/>
        <end position="54"/>
    </location>
</feature>
<name>A0AA48GQM6_9BACT</name>
<dbReference type="KEGG" id="msil:METEAL_34980"/>
<dbReference type="Pfam" id="PF14237">
    <property type="entry name" value="GYF_2"/>
    <property type="match status" value="1"/>
</dbReference>
<feature type="transmembrane region" description="Helical" evidence="1">
    <location>
        <begin position="127"/>
        <end position="149"/>
    </location>
</feature>
<evidence type="ECO:0000313" key="4">
    <source>
        <dbReference type="Proteomes" id="UP001238179"/>
    </source>
</evidence>
<evidence type="ECO:0000259" key="2">
    <source>
        <dbReference type="Pfam" id="PF14237"/>
    </source>
</evidence>
<evidence type="ECO:0000313" key="3">
    <source>
        <dbReference type="EMBL" id="BDU74324.1"/>
    </source>
</evidence>
<proteinExistence type="predicted"/>
<protein>
    <recommendedName>
        <fullName evidence="2">GYF domain-containing protein</fullName>
    </recommendedName>
</protein>
<reference evidence="4" key="1">
    <citation type="journal article" date="2023" name="Int. J. Syst. Evol. Microbiol.">
        <title>Mesoterricola silvestris gen. nov., sp. nov., Mesoterricola sediminis sp. nov., Geothrix oryzae sp. nov., Geothrix edaphica sp. nov., Geothrix rubra sp. nov., and Geothrix limicola sp. nov., six novel members of Acidobacteriota isolated from soils.</title>
        <authorList>
            <person name="Itoh H."/>
            <person name="Sugisawa Y."/>
            <person name="Mise K."/>
            <person name="Xu Z."/>
            <person name="Kuniyasu M."/>
            <person name="Ushijima N."/>
            <person name="Kawano K."/>
            <person name="Kobayashi E."/>
            <person name="Shiratori Y."/>
            <person name="Masuda Y."/>
            <person name="Senoo K."/>
        </authorList>
    </citation>
    <scope>NUCLEOTIDE SEQUENCE [LARGE SCALE GENOMIC DNA]</scope>
    <source>
        <strain evidence="4">W79</strain>
    </source>
</reference>
<feature type="transmembrane region" description="Helical" evidence="1">
    <location>
        <begin position="93"/>
        <end position="115"/>
    </location>
</feature>
<feature type="transmembrane region" description="Helical" evidence="1">
    <location>
        <begin position="181"/>
        <end position="207"/>
    </location>
</feature>
<keyword evidence="1" id="KW-1133">Transmembrane helix</keyword>
<gene>
    <name evidence="3" type="ORF">METEAL_34980</name>
</gene>
<keyword evidence="4" id="KW-1185">Reference proteome</keyword>
<keyword evidence="1" id="KW-0472">Membrane</keyword>
<dbReference type="AlphaFoldDB" id="A0AA48GQM6"/>